<name>A0A0R2L5U2_9LACO</name>
<keyword evidence="4" id="KW-1185">Reference proteome</keyword>
<reference evidence="3 5" key="2">
    <citation type="submission" date="2019-05" db="EMBL/GenBank/DDBJ databases">
        <title>The metagenome of a microbial culture collection derived from dairy environment covers the genomic content of the human microbiome.</title>
        <authorList>
            <person name="Roder T."/>
            <person name="Wuthrich D."/>
            <person name="Sattari Z."/>
            <person name="Von Ah U."/>
            <person name="Bar C."/>
            <person name="Ronchi F."/>
            <person name="Macpherson A.J."/>
            <person name="Ganal-Vonarburg S.C."/>
            <person name="Bruggmann R."/>
            <person name="Vergeres G."/>
        </authorList>
    </citation>
    <scope>NUCLEOTIDE SEQUENCE [LARGE SCALE GENOMIC DNA]</scope>
    <source>
        <strain evidence="3 5">FAM 18815</strain>
    </source>
</reference>
<dbReference type="PATRIC" id="fig|331679.3.peg.171"/>
<dbReference type="InterPro" id="IPR012349">
    <property type="entry name" value="Split_barrel_FMN-bd"/>
</dbReference>
<evidence type="ECO:0000313" key="5">
    <source>
        <dbReference type="Proteomes" id="UP000305541"/>
    </source>
</evidence>
<dbReference type="Pfam" id="PF01243">
    <property type="entry name" value="PNPOx_N"/>
    <property type="match status" value="1"/>
</dbReference>
<dbReference type="RefSeq" id="WP_057801324.1">
    <property type="nucleotide sequence ID" value="NZ_JQBX01000001.1"/>
</dbReference>
<dbReference type="SUPFAM" id="SSF50475">
    <property type="entry name" value="FMN-binding split barrel"/>
    <property type="match status" value="1"/>
</dbReference>
<dbReference type="Gene3D" id="2.30.110.10">
    <property type="entry name" value="Electron Transport, Fmn-binding Protein, Chain A"/>
    <property type="match status" value="1"/>
</dbReference>
<dbReference type="STRING" id="331679.IV81_GL000169"/>
<dbReference type="Proteomes" id="UP000305541">
    <property type="component" value="Unassembled WGS sequence"/>
</dbReference>
<dbReference type="AlphaFoldDB" id="A0A0R2L5U2"/>
<proteinExistence type="predicted"/>
<evidence type="ECO:0000313" key="3">
    <source>
        <dbReference type="EMBL" id="TLQ04647.1"/>
    </source>
</evidence>
<gene>
    <name evidence="3" type="ORF">FEZ51_04580</name>
    <name evidence="2" type="ORF">IV81_GL000169</name>
</gene>
<evidence type="ECO:0000313" key="4">
    <source>
        <dbReference type="Proteomes" id="UP000051859"/>
    </source>
</evidence>
<sequence length="141" mass="16100">MNNTLDILTKLKETMTPAAMASVDADGKPHVRHINIGMVSEHGIYFVTSPKTDFYKQLMDHPYVSIEGLSSENVYEIVRVEGQVEELGQDQIEDVVKDNKFITTVYQNPKDRENARVFRLFEGSGLYHNFGTKEKVSFEIK</sequence>
<accession>A0A0R2L5U2</accession>
<protein>
    <submittedName>
        <fullName evidence="3">Pyridoxamine 5'-phosphate oxidase family protein</fullName>
    </submittedName>
</protein>
<feature type="domain" description="Pyridoxamine 5'-phosphate oxidase N-terminal" evidence="1">
    <location>
        <begin position="16"/>
        <end position="98"/>
    </location>
</feature>
<comment type="caution">
    <text evidence="2">The sequence shown here is derived from an EMBL/GenBank/DDBJ whole genome shotgun (WGS) entry which is preliminary data.</text>
</comment>
<evidence type="ECO:0000313" key="2">
    <source>
        <dbReference type="EMBL" id="KRN95285.1"/>
    </source>
</evidence>
<reference evidence="2 4" key="1">
    <citation type="journal article" date="2015" name="Genome Announc.">
        <title>Expanding the biotechnology potential of lactobacilli through comparative genomics of 213 strains and associated genera.</title>
        <authorList>
            <person name="Sun Z."/>
            <person name="Harris H.M."/>
            <person name="McCann A."/>
            <person name="Guo C."/>
            <person name="Argimon S."/>
            <person name="Zhang W."/>
            <person name="Yang X."/>
            <person name="Jeffery I.B."/>
            <person name="Cooney J.C."/>
            <person name="Kagawa T.F."/>
            <person name="Liu W."/>
            <person name="Song Y."/>
            <person name="Salvetti E."/>
            <person name="Wrobel A."/>
            <person name="Rasinkangas P."/>
            <person name="Parkhill J."/>
            <person name="Rea M.C."/>
            <person name="O'Sullivan O."/>
            <person name="Ritari J."/>
            <person name="Douillard F.P."/>
            <person name="Paul Ross R."/>
            <person name="Yang R."/>
            <person name="Briner A.E."/>
            <person name="Felis G.E."/>
            <person name="de Vos W.M."/>
            <person name="Barrangou R."/>
            <person name="Klaenhammer T.R."/>
            <person name="Caufield P.W."/>
            <person name="Cui Y."/>
            <person name="Zhang H."/>
            <person name="O'Toole P.W."/>
        </authorList>
    </citation>
    <scope>NUCLEOTIDE SEQUENCE [LARGE SCALE GENOMIC DNA]</scope>
    <source>
        <strain evidence="2 4">DSM 18001</strain>
    </source>
</reference>
<dbReference type="InterPro" id="IPR011576">
    <property type="entry name" value="Pyridox_Oxase_N"/>
</dbReference>
<dbReference type="Proteomes" id="UP000051859">
    <property type="component" value="Unassembled WGS sequence"/>
</dbReference>
<dbReference type="EMBL" id="VBTH01000006">
    <property type="protein sequence ID" value="TLQ04647.1"/>
    <property type="molecule type" value="Genomic_DNA"/>
</dbReference>
<dbReference type="OrthoDB" id="2220294at2"/>
<dbReference type="EMBL" id="JQBX01000001">
    <property type="protein sequence ID" value="KRN95285.1"/>
    <property type="molecule type" value="Genomic_DNA"/>
</dbReference>
<evidence type="ECO:0000259" key="1">
    <source>
        <dbReference type="Pfam" id="PF01243"/>
    </source>
</evidence>
<organism evidence="2 4">
    <name type="scientific">Pediococcus stilesii</name>
    <dbReference type="NCBI Taxonomy" id="331679"/>
    <lineage>
        <taxon>Bacteria</taxon>
        <taxon>Bacillati</taxon>
        <taxon>Bacillota</taxon>
        <taxon>Bacilli</taxon>
        <taxon>Lactobacillales</taxon>
        <taxon>Lactobacillaceae</taxon>
        <taxon>Pediococcus</taxon>
    </lineage>
</organism>